<dbReference type="GO" id="GO:0008324">
    <property type="term" value="F:monoatomic cation transmembrane transporter activity"/>
    <property type="evidence" value="ECO:0007669"/>
    <property type="project" value="InterPro"/>
</dbReference>
<sequence>MTSSTAGTPAGNGKPSSSPARTMVGGIGVVPLGANSRKLKMRREAMTVPADYSIQECVDFLRSMRDSDIHDQTVSDSESSVPVKAGIWSEPLANLYVLESSSGSLLGYVHIEDLLLAKDRSRAMVTMLRPCQLLLQEVDSLESAARKMRSSNVTIAPVVDDENRIIGVLTADDLVQEMELEASEEFYRFGGVSSGLDQDTGSEAYLDVPVLTFVKKRTMWLCGLLLLQSLSSVVLRNYQPLIEANVILAIFLTTVSGTGGNAGNQSSALIIRGLATGEITRDMGKSVLLREVLVGFLMSAVLGLVAFMRVFFTSGMTLQALGSALTISFALMITVVFSTFFGSAMPLLFERIGVDPAWAGSVCSVCVDIAGALILCQTAAAMLR</sequence>
<dbReference type="PROSITE" id="PS51371">
    <property type="entry name" value="CBS"/>
    <property type="match status" value="1"/>
</dbReference>
<dbReference type="Proteomes" id="UP000324585">
    <property type="component" value="Unassembled WGS sequence"/>
</dbReference>
<dbReference type="InterPro" id="IPR006667">
    <property type="entry name" value="SLC41_membr_dom"/>
</dbReference>
<dbReference type="PANTHER" id="PTHR41394:SF5">
    <property type="entry name" value="SLC41A_MGTE INTEGRAL MEMBRANE DOMAIN-CONTAINING PROTEIN"/>
    <property type="match status" value="1"/>
</dbReference>
<evidence type="ECO:0000256" key="1">
    <source>
        <dbReference type="ARBA" id="ARBA00004141"/>
    </source>
</evidence>
<dbReference type="OMA" id="MRREAMT"/>
<dbReference type="SUPFAM" id="SSF161093">
    <property type="entry name" value="MgtE membrane domain-like"/>
    <property type="match status" value="1"/>
</dbReference>
<feature type="region of interest" description="Disordered" evidence="9">
    <location>
        <begin position="1"/>
        <end position="24"/>
    </location>
</feature>
<dbReference type="InterPro" id="IPR046342">
    <property type="entry name" value="CBS_dom_sf"/>
</dbReference>
<dbReference type="Gene3D" id="1.10.357.20">
    <property type="entry name" value="SLC41 divalent cation transporters, integral membrane domain"/>
    <property type="match status" value="1"/>
</dbReference>
<proteinExistence type="inferred from homology"/>
<name>A0A5J4Z1P0_PORPP</name>
<keyword evidence="7 10" id="KW-0472">Membrane</keyword>
<evidence type="ECO:0000256" key="10">
    <source>
        <dbReference type="SAM" id="Phobius"/>
    </source>
</evidence>
<keyword evidence="6 10" id="KW-1133">Transmembrane helix</keyword>
<evidence type="ECO:0000313" key="13">
    <source>
        <dbReference type="Proteomes" id="UP000324585"/>
    </source>
</evidence>
<feature type="domain" description="CBS" evidence="11">
    <location>
        <begin position="127"/>
        <end position="185"/>
    </location>
</feature>
<dbReference type="SUPFAM" id="SSF54631">
    <property type="entry name" value="CBS-domain pair"/>
    <property type="match status" value="1"/>
</dbReference>
<evidence type="ECO:0000256" key="2">
    <source>
        <dbReference type="ARBA" id="ARBA00009749"/>
    </source>
</evidence>
<dbReference type="InterPro" id="IPR036739">
    <property type="entry name" value="SLC41_membr_dom_sf"/>
</dbReference>
<evidence type="ECO:0000313" key="12">
    <source>
        <dbReference type="EMBL" id="KAA8497761.1"/>
    </source>
</evidence>
<protein>
    <submittedName>
        <fullName evidence="12">Magnesium transporter MgtE</fullName>
    </submittedName>
</protein>
<reference evidence="13" key="1">
    <citation type="journal article" date="2019" name="Nat. Commun.">
        <title>Expansion of phycobilisome linker gene families in mesophilic red algae.</title>
        <authorList>
            <person name="Lee J."/>
            <person name="Kim D."/>
            <person name="Bhattacharya D."/>
            <person name="Yoon H.S."/>
        </authorList>
    </citation>
    <scope>NUCLEOTIDE SEQUENCE [LARGE SCALE GENOMIC DNA]</scope>
    <source>
        <strain evidence="13">CCMP 1328</strain>
    </source>
</reference>
<evidence type="ECO:0000256" key="9">
    <source>
        <dbReference type="SAM" id="MobiDB-lite"/>
    </source>
</evidence>
<dbReference type="Pfam" id="PF01769">
    <property type="entry name" value="MgtE"/>
    <property type="match status" value="1"/>
</dbReference>
<comment type="caution">
    <text evidence="12">The sequence shown here is derived from an EMBL/GenBank/DDBJ whole genome shotgun (WGS) entry which is preliminary data.</text>
</comment>
<dbReference type="Gene3D" id="3.10.580.10">
    <property type="entry name" value="CBS-domain"/>
    <property type="match status" value="1"/>
</dbReference>
<dbReference type="InterPro" id="IPR000644">
    <property type="entry name" value="CBS_dom"/>
</dbReference>
<keyword evidence="13" id="KW-1185">Reference proteome</keyword>
<evidence type="ECO:0000256" key="5">
    <source>
        <dbReference type="ARBA" id="ARBA00022842"/>
    </source>
</evidence>
<feature type="transmembrane region" description="Helical" evidence="10">
    <location>
        <begin position="324"/>
        <end position="345"/>
    </location>
</feature>
<gene>
    <name evidence="12" type="ORF">FVE85_5346</name>
</gene>
<dbReference type="OrthoDB" id="48232at2759"/>
<keyword evidence="4 10" id="KW-0812">Transmembrane</keyword>
<dbReference type="EMBL" id="VRMN01000001">
    <property type="protein sequence ID" value="KAA8497761.1"/>
    <property type="molecule type" value="Genomic_DNA"/>
</dbReference>
<dbReference type="GO" id="GO:0016020">
    <property type="term" value="C:membrane"/>
    <property type="evidence" value="ECO:0007669"/>
    <property type="project" value="UniProtKB-SubCell"/>
</dbReference>
<dbReference type="AlphaFoldDB" id="A0A5J4Z1P0"/>
<evidence type="ECO:0000256" key="8">
    <source>
        <dbReference type="PROSITE-ProRule" id="PRU00703"/>
    </source>
</evidence>
<keyword evidence="3" id="KW-0813">Transport</keyword>
<dbReference type="Pfam" id="PF00571">
    <property type="entry name" value="CBS"/>
    <property type="match status" value="1"/>
</dbReference>
<evidence type="ECO:0000256" key="3">
    <source>
        <dbReference type="ARBA" id="ARBA00022448"/>
    </source>
</evidence>
<accession>A0A5J4Z1P0</accession>
<comment type="subcellular location">
    <subcellularLocation>
        <location evidence="1">Membrane</location>
        <topology evidence="1">Multi-pass membrane protein</topology>
    </subcellularLocation>
</comment>
<feature type="transmembrane region" description="Helical" evidence="10">
    <location>
        <begin position="292"/>
        <end position="312"/>
    </location>
</feature>
<evidence type="ECO:0000256" key="6">
    <source>
        <dbReference type="ARBA" id="ARBA00022989"/>
    </source>
</evidence>
<evidence type="ECO:0000259" key="11">
    <source>
        <dbReference type="PROSITE" id="PS51371"/>
    </source>
</evidence>
<organism evidence="12 13">
    <name type="scientific">Porphyridium purpureum</name>
    <name type="common">Red alga</name>
    <name type="synonym">Porphyridium cruentum</name>
    <dbReference type="NCBI Taxonomy" id="35688"/>
    <lineage>
        <taxon>Eukaryota</taxon>
        <taxon>Rhodophyta</taxon>
        <taxon>Bangiophyceae</taxon>
        <taxon>Porphyridiales</taxon>
        <taxon>Porphyridiaceae</taxon>
        <taxon>Porphyridium</taxon>
    </lineage>
</organism>
<feature type="transmembrane region" description="Helical" evidence="10">
    <location>
        <begin position="357"/>
        <end position="383"/>
    </location>
</feature>
<comment type="similarity">
    <text evidence="2">Belongs to the SLC41A transporter family.</text>
</comment>
<dbReference type="PANTHER" id="PTHR41394">
    <property type="entry name" value="MAGNESIUM TRANSPORTER MGTE"/>
    <property type="match status" value="1"/>
</dbReference>
<keyword evidence="5" id="KW-0460">Magnesium</keyword>
<keyword evidence="8" id="KW-0129">CBS domain</keyword>
<evidence type="ECO:0000256" key="7">
    <source>
        <dbReference type="ARBA" id="ARBA00023136"/>
    </source>
</evidence>
<evidence type="ECO:0000256" key="4">
    <source>
        <dbReference type="ARBA" id="ARBA00022692"/>
    </source>
</evidence>